<feature type="domain" description="Metallo-beta-lactamase" evidence="1">
    <location>
        <begin position="7"/>
        <end position="169"/>
    </location>
</feature>
<keyword evidence="3" id="KW-1185">Reference proteome</keyword>
<evidence type="ECO:0000259" key="1">
    <source>
        <dbReference type="SMART" id="SM00849"/>
    </source>
</evidence>
<dbReference type="Gene3D" id="3.60.15.10">
    <property type="entry name" value="Ribonuclease Z/Hydroxyacylglutathione hydrolase-like"/>
    <property type="match status" value="1"/>
</dbReference>
<dbReference type="RefSeq" id="WP_285584439.1">
    <property type="nucleotide sequence ID" value="NZ_BSTK01000027.1"/>
</dbReference>
<dbReference type="EMBL" id="BSTK01000027">
    <property type="protein sequence ID" value="GLY92326.1"/>
    <property type="molecule type" value="Genomic_DNA"/>
</dbReference>
<dbReference type="InterPro" id="IPR036866">
    <property type="entry name" value="RibonucZ/Hydroxyglut_hydro"/>
</dbReference>
<dbReference type="Pfam" id="PF13483">
    <property type="entry name" value="Lactamase_B_3"/>
    <property type="match status" value="1"/>
</dbReference>
<sequence length="214" mass="22907">MELHKYGHASIALEKDGARLVVDPGGLTPEDAFAGADAVLITHEHFDHYSPEKLGAALEADPALEVWTNASVARAFDGPGNRVHVVGEEDTFSVAGFDISVHGSWHAELHPDIPRIPNIGFLIDGRVFHPGDALTVPGVPIETLMLPIHAPWSRIADLIDWVREVKPARTFAVHDAALSPIGHAMVAGFLGEESPAPTGAPYAHLSSQEHRTLG</sequence>
<gene>
    <name evidence="2" type="ORF">Airi02_102540</name>
</gene>
<dbReference type="SMART" id="SM00849">
    <property type="entry name" value="Lactamase_B"/>
    <property type="match status" value="1"/>
</dbReference>
<reference evidence="2" key="1">
    <citation type="submission" date="2023-03" db="EMBL/GenBank/DDBJ databases">
        <title>Actinoallomurus iriomotensis NBRC 103684.</title>
        <authorList>
            <person name="Ichikawa N."/>
            <person name="Sato H."/>
            <person name="Tonouchi N."/>
        </authorList>
    </citation>
    <scope>NUCLEOTIDE SEQUENCE</scope>
    <source>
        <strain evidence="2">NBRC 103684</strain>
    </source>
</reference>
<dbReference type="Proteomes" id="UP001165074">
    <property type="component" value="Unassembled WGS sequence"/>
</dbReference>
<dbReference type="InterPro" id="IPR050114">
    <property type="entry name" value="UPF0173_UPF0282_UlaG_hydrolase"/>
</dbReference>
<dbReference type="SUPFAM" id="SSF56281">
    <property type="entry name" value="Metallo-hydrolase/oxidoreductase"/>
    <property type="match status" value="1"/>
</dbReference>
<dbReference type="AlphaFoldDB" id="A0A9W6SEX9"/>
<comment type="caution">
    <text evidence="2">The sequence shown here is derived from an EMBL/GenBank/DDBJ whole genome shotgun (WGS) entry which is preliminary data.</text>
</comment>
<evidence type="ECO:0000313" key="2">
    <source>
        <dbReference type="EMBL" id="GLY92326.1"/>
    </source>
</evidence>
<evidence type="ECO:0000313" key="3">
    <source>
        <dbReference type="Proteomes" id="UP001165074"/>
    </source>
</evidence>
<accession>A0A9W6SEX9</accession>
<protein>
    <submittedName>
        <fullName evidence="2">MBL fold metallo-hydrolase</fullName>
    </submittedName>
</protein>
<dbReference type="InterPro" id="IPR001279">
    <property type="entry name" value="Metallo-B-lactamas"/>
</dbReference>
<organism evidence="2 3">
    <name type="scientific">Actinoallomurus iriomotensis</name>
    <dbReference type="NCBI Taxonomy" id="478107"/>
    <lineage>
        <taxon>Bacteria</taxon>
        <taxon>Bacillati</taxon>
        <taxon>Actinomycetota</taxon>
        <taxon>Actinomycetes</taxon>
        <taxon>Streptosporangiales</taxon>
        <taxon>Thermomonosporaceae</taxon>
        <taxon>Actinoallomurus</taxon>
    </lineage>
</organism>
<dbReference type="PANTHER" id="PTHR43546:SF3">
    <property type="entry name" value="UPF0173 METAL-DEPENDENT HYDROLASE MJ1163"/>
    <property type="match status" value="1"/>
</dbReference>
<dbReference type="PANTHER" id="PTHR43546">
    <property type="entry name" value="UPF0173 METAL-DEPENDENT HYDROLASE MJ1163-RELATED"/>
    <property type="match status" value="1"/>
</dbReference>
<name>A0A9W6SEX9_9ACTN</name>
<proteinExistence type="predicted"/>